<sequence>MKLTIFWVIYSLIGYCICRPIEDKLMTLLKGMSDEQLTRLEEKLAYLLRQDEQMQGDMPLAANESDTNRSTKERDKKQRLDVIKQNVLLFANRDPNSTNNGTISPHTSDEMQKKIQELLPDWKTSSSPTTKIQGFYPSCELPRNTDEEAWQRSQAMNLYFDLPFAPNTKGGPIIQIHSATLKLFKLSQGNTTIQITEDCSHQSDCEMENGRKQYIHYPANGGTLLDKQIRVSVYWYTRSLKKHRIKKKLLDSQMMPEYGEAWTEFNVKSAINAWRESGRNFGLTVEVEDEDRIILNALKYFEQMNCSVDANVLNNPLLDRTRLFPIVDLATIEFQESDTVYQSVKYPLRENSHRVRHHHVNQHQRSAGQNTEEPPANDSIERIRWEDASSKK</sequence>
<evidence type="ECO:0000313" key="4">
    <source>
        <dbReference type="EMBL" id="JAW10648.1"/>
    </source>
</evidence>
<feature type="region of interest" description="Disordered" evidence="1">
    <location>
        <begin position="55"/>
        <end position="77"/>
    </location>
</feature>
<evidence type="ECO:0000259" key="3">
    <source>
        <dbReference type="Pfam" id="PF00688"/>
    </source>
</evidence>
<feature type="chain" id="PRO_5012849977" evidence="2">
    <location>
        <begin position="19"/>
        <end position="392"/>
    </location>
</feature>
<dbReference type="Pfam" id="PF00688">
    <property type="entry name" value="TGFb_propeptide"/>
    <property type="match status" value="1"/>
</dbReference>
<dbReference type="EMBL" id="GFTR01005778">
    <property type="protein sequence ID" value="JAW10648.1"/>
    <property type="molecule type" value="Transcribed_RNA"/>
</dbReference>
<feature type="domain" description="TGF-beta propeptide" evidence="3">
    <location>
        <begin position="225"/>
        <end position="291"/>
    </location>
</feature>
<evidence type="ECO:0000256" key="2">
    <source>
        <dbReference type="SAM" id="SignalP"/>
    </source>
</evidence>
<name>A0A224XLF2_9HEMI</name>
<evidence type="ECO:0000256" key="1">
    <source>
        <dbReference type="SAM" id="MobiDB-lite"/>
    </source>
</evidence>
<organism evidence="4">
    <name type="scientific">Panstrongylus lignarius</name>
    <dbReference type="NCBI Taxonomy" id="156445"/>
    <lineage>
        <taxon>Eukaryota</taxon>
        <taxon>Metazoa</taxon>
        <taxon>Ecdysozoa</taxon>
        <taxon>Arthropoda</taxon>
        <taxon>Hexapoda</taxon>
        <taxon>Insecta</taxon>
        <taxon>Pterygota</taxon>
        <taxon>Neoptera</taxon>
        <taxon>Paraneoptera</taxon>
        <taxon>Hemiptera</taxon>
        <taxon>Heteroptera</taxon>
        <taxon>Panheteroptera</taxon>
        <taxon>Cimicomorpha</taxon>
        <taxon>Reduviidae</taxon>
        <taxon>Triatominae</taxon>
        <taxon>Panstrongylus</taxon>
    </lineage>
</organism>
<feature type="signal peptide" evidence="2">
    <location>
        <begin position="1"/>
        <end position="18"/>
    </location>
</feature>
<keyword evidence="2" id="KW-0732">Signal</keyword>
<accession>A0A224XLF2</accession>
<feature type="region of interest" description="Disordered" evidence="1">
    <location>
        <begin position="356"/>
        <end position="392"/>
    </location>
</feature>
<feature type="compositionally biased region" description="Basic and acidic residues" evidence="1">
    <location>
        <begin position="66"/>
        <end position="77"/>
    </location>
</feature>
<feature type="compositionally biased region" description="Basic and acidic residues" evidence="1">
    <location>
        <begin position="379"/>
        <end position="392"/>
    </location>
</feature>
<protein>
    <submittedName>
        <fullName evidence="4">Putative conserved secreted protein</fullName>
    </submittedName>
</protein>
<dbReference type="Gene3D" id="2.60.120.970">
    <property type="match status" value="1"/>
</dbReference>
<proteinExistence type="predicted"/>
<reference evidence="4" key="1">
    <citation type="journal article" date="2018" name="PLoS Negl. Trop. Dis.">
        <title>An insight into the salivary gland and fat body transcriptome of Panstrongylus lignarius (Hemiptera: Heteroptera), the main vector of Chagas disease in Peru.</title>
        <authorList>
            <person name="Nevoa J.C."/>
            <person name="Mendes M.T."/>
            <person name="da Silva M.V."/>
            <person name="Soares S.C."/>
            <person name="Oliveira C.J.F."/>
            <person name="Ribeiro J.M.C."/>
        </authorList>
    </citation>
    <scope>NUCLEOTIDE SEQUENCE</scope>
</reference>
<dbReference type="AlphaFoldDB" id="A0A224XLF2"/>
<dbReference type="InterPro" id="IPR001111">
    <property type="entry name" value="TGF-b_propeptide"/>
</dbReference>